<protein>
    <submittedName>
        <fullName evidence="1">Fimbria/pilus outer membrane usher protein</fullName>
    </submittedName>
</protein>
<name>A0ABW0NAK7_9BURK</name>
<comment type="caution">
    <text evidence="1">The sequence shown here is derived from an EMBL/GenBank/DDBJ whole genome shotgun (WGS) entry which is preliminary data.</text>
</comment>
<sequence length="778" mass="82877">MEPIVLAVTVNTEPKGEFFLSRTADGDFLVKVSDLVAAGFAAPAGPIMMLEGEPHVSLRSIGGVTFDFDQKTLTLRIMADPALLPSNTVDLAARRRAPPADLSQPSGFFNYSLSYGAAGPEARADADFAGELGLRMGDFLALGNGNTIRTPDGQKKFVRLMSNVSRDDRNTLRHFVAGDFFATSRDLGNGAIIGGVGISKLYDLDPYLNPNPVHNINGVATLPSDLEVYVDGQKIRSERVQPGPFELRDVAGYGGARSVQVLLRDAFGRVQQLEFPLYFSSEPLRPGLHDYSYAFGAMRRGYGAVSNNYGPPALVMYHRYGLTNAVTLGVRGEGRRGLYNAGPTATFVLGRAGVLNVAVAASSIDGTRGYSALVGYDYQSRNWSVSASLRRDSRRYIALSDPAVISGRKFDGSLSVGYSFDTFGSISISRSVSFGHSNQVPSAASAAQAYSVAVFDSRSDTSLSYTVPLLAGRATLAASLGHVKDSQGTRNELFVNLNFNIDSERRLASTYQRNSQSQTESVQLDRAQPLGEGLGYDLSASHTRGPAGDSLKLRLSTQYNAPAAIFRADLGRQHGVGTTPSEEGSYRYTVAGGLAVIGRNLAIGRPITDSFGLVRTGSLGGVPVTVNGQPVGVTDGRGQLLITSLSSYHDNQVALLPQNMPIDYAFAATSKRVAPPARGGVLLDFPVTKMQGVLGKLKVDHDGSITRPDQGEVSLAGNGRMVLLPVGRGGEFYVENLLPGRYPATAAVDQTTCSFELVIPVSNEPFIDVGDVICKASP</sequence>
<dbReference type="EMBL" id="JBHSMF010000002">
    <property type="protein sequence ID" value="MFC5496177.1"/>
    <property type="molecule type" value="Genomic_DNA"/>
</dbReference>
<dbReference type="Pfam" id="PF00577">
    <property type="entry name" value="Usher"/>
    <property type="match status" value="1"/>
</dbReference>
<gene>
    <name evidence="1" type="ORF">ACFPOE_01405</name>
</gene>
<accession>A0ABW0NAK7</accession>
<dbReference type="Gene3D" id="2.60.40.3110">
    <property type="match status" value="1"/>
</dbReference>
<evidence type="ECO:0000313" key="1">
    <source>
        <dbReference type="EMBL" id="MFC5496177.1"/>
    </source>
</evidence>
<dbReference type="InterPro" id="IPR000015">
    <property type="entry name" value="Fimb_usher"/>
</dbReference>
<organism evidence="1 2">
    <name type="scientific">Caenimonas terrae</name>
    <dbReference type="NCBI Taxonomy" id="696074"/>
    <lineage>
        <taxon>Bacteria</taxon>
        <taxon>Pseudomonadati</taxon>
        <taxon>Pseudomonadota</taxon>
        <taxon>Betaproteobacteria</taxon>
        <taxon>Burkholderiales</taxon>
        <taxon>Comamonadaceae</taxon>
        <taxon>Caenimonas</taxon>
    </lineage>
</organism>
<dbReference type="Proteomes" id="UP001596037">
    <property type="component" value="Unassembled WGS sequence"/>
</dbReference>
<dbReference type="PANTHER" id="PTHR30451">
    <property type="entry name" value="OUTER MEMBRANE USHER PROTEIN"/>
    <property type="match status" value="1"/>
</dbReference>
<evidence type="ECO:0000313" key="2">
    <source>
        <dbReference type="Proteomes" id="UP001596037"/>
    </source>
</evidence>
<proteinExistence type="predicted"/>
<keyword evidence="2" id="KW-1185">Reference proteome</keyword>
<dbReference type="Gene3D" id="2.60.40.2610">
    <property type="entry name" value="Outer membrane usher protein FimD, plug domain"/>
    <property type="match status" value="1"/>
</dbReference>
<dbReference type="PANTHER" id="PTHR30451:SF5">
    <property type="entry name" value="SLR0019 PROTEIN"/>
    <property type="match status" value="1"/>
</dbReference>
<dbReference type="InterPro" id="IPR042186">
    <property type="entry name" value="FimD_plug_dom"/>
</dbReference>
<dbReference type="RefSeq" id="WP_376848208.1">
    <property type="nucleotide sequence ID" value="NZ_JBHSMF010000002.1"/>
</dbReference>
<reference evidence="2" key="1">
    <citation type="journal article" date="2019" name="Int. J. Syst. Evol. Microbiol.">
        <title>The Global Catalogue of Microorganisms (GCM) 10K type strain sequencing project: providing services to taxonomists for standard genome sequencing and annotation.</title>
        <authorList>
            <consortium name="The Broad Institute Genomics Platform"/>
            <consortium name="The Broad Institute Genome Sequencing Center for Infectious Disease"/>
            <person name="Wu L."/>
            <person name="Ma J."/>
        </authorList>
    </citation>
    <scope>NUCLEOTIDE SEQUENCE [LARGE SCALE GENOMIC DNA]</scope>
    <source>
        <strain evidence="2">CCUG 57401</strain>
    </source>
</reference>